<dbReference type="Pfam" id="PF00355">
    <property type="entry name" value="Rieske"/>
    <property type="match status" value="1"/>
</dbReference>
<protein>
    <recommendedName>
        <fullName evidence="7">Rieske domain-containing protein</fullName>
    </recommendedName>
</protein>
<comment type="caution">
    <text evidence="8">The sequence shown here is derived from an EMBL/GenBank/DDBJ whole genome shotgun (WGS) entry which is preliminary data.</text>
</comment>
<dbReference type="PROSITE" id="PS51296">
    <property type="entry name" value="RIESKE"/>
    <property type="match status" value="1"/>
</dbReference>
<evidence type="ECO:0000256" key="6">
    <source>
        <dbReference type="SAM" id="MobiDB-lite"/>
    </source>
</evidence>
<gene>
    <name evidence="8" type="ORF">FHU38_002058</name>
</gene>
<dbReference type="GO" id="GO:0004497">
    <property type="term" value="F:monooxygenase activity"/>
    <property type="evidence" value="ECO:0007669"/>
    <property type="project" value="UniProtKB-ARBA"/>
</dbReference>
<keyword evidence="9" id="KW-1185">Reference proteome</keyword>
<dbReference type="GO" id="GO:0051537">
    <property type="term" value="F:2 iron, 2 sulfur cluster binding"/>
    <property type="evidence" value="ECO:0007669"/>
    <property type="project" value="UniProtKB-KW"/>
</dbReference>
<keyword evidence="2" id="KW-0479">Metal-binding</keyword>
<accession>A0A7X5UQ79</accession>
<dbReference type="Gene3D" id="2.102.10.10">
    <property type="entry name" value="Rieske [2Fe-2S] iron-sulphur domain"/>
    <property type="match status" value="1"/>
</dbReference>
<dbReference type="EMBL" id="JAAOYM010000001">
    <property type="protein sequence ID" value="NIJ11714.1"/>
    <property type="molecule type" value="Genomic_DNA"/>
</dbReference>
<dbReference type="InterPro" id="IPR045612">
    <property type="entry name" value="DUF5914"/>
</dbReference>
<evidence type="ECO:0000256" key="4">
    <source>
        <dbReference type="ARBA" id="ARBA00023004"/>
    </source>
</evidence>
<keyword evidence="5" id="KW-0411">Iron-sulfur</keyword>
<keyword evidence="3" id="KW-0560">Oxidoreductase</keyword>
<dbReference type="InterPro" id="IPR050584">
    <property type="entry name" value="Cholesterol_7-desaturase"/>
</dbReference>
<dbReference type="AlphaFoldDB" id="A0A7X5UQ79"/>
<keyword evidence="4" id="KW-0408">Iron</keyword>
<evidence type="ECO:0000313" key="9">
    <source>
        <dbReference type="Proteomes" id="UP000545493"/>
    </source>
</evidence>
<keyword evidence="1" id="KW-0001">2Fe-2S</keyword>
<dbReference type="PANTHER" id="PTHR21266">
    <property type="entry name" value="IRON-SULFUR DOMAIN CONTAINING PROTEIN"/>
    <property type="match status" value="1"/>
</dbReference>
<evidence type="ECO:0000256" key="5">
    <source>
        <dbReference type="ARBA" id="ARBA00023014"/>
    </source>
</evidence>
<proteinExistence type="predicted"/>
<feature type="region of interest" description="Disordered" evidence="6">
    <location>
        <begin position="334"/>
        <end position="376"/>
    </location>
</feature>
<feature type="domain" description="Rieske" evidence="7">
    <location>
        <begin position="55"/>
        <end position="144"/>
    </location>
</feature>
<organism evidence="8 9">
    <name type="scientific">Saccharomonospora amisosensis</name>
    <dbReference type="NCBI Taxonomy" id="1128677"/>
    <lineage>
        <taxon>Bacteria</taxon>
        <taxon>Bacillati</taxon>
        <taxon>Actinomycetota</taxon>
        <taxon>Actinomycetes</taxon>
        <taxon>Pseudonocardiales</taxon>
        <taxon>Pseudonocardiaceae</taxon>
        <taxon>Saccharomonospora</taxon>
    </lineage>
</organism>
<dbReference type="GO" id="GO:0046872">
    <property type="term" value="F:metal ion binding"/>
    <property type="evidence" value="ECO:0007669"/>
    <property type="project" value="UniProtKB-KW"/>
</dbReference>
<dbReference type="Proteomes" id="UP000545493">
    <property type="component" value="Unassembled WGS sequence"/>
</dbReference>
<feature type="compositionally biased region" description="Basic and acidic residues" evidence="6">
    <location>
        <begin position="334"/>
        <end position="345"/>
    </location>
</feature>
<dbReference type="SUPFAM" id="SSF50022">
    <property type="entry name" value="ISP domain"/>
    <property type="match status" value="1"/>
</dbReference>
<evidence type="ECO:0000256" key="3">
    <source>
        <dbReference type="ARBA" id="ARBA00023002"/>
    </source>
</evidence>
<dbReference type="InterPro" id="IPR036922">
    <property type="entry name" value="Rieske_2Fe-2S_sf"/>
</dbReference>
<feature type="region of interest" description="Disordered" evidence="6">
    <location>
        <begin position="1"/>
        <end position="32"/>
    </location>
</feature>
<sequence length="376" mass="40348">MAERGSRNGRWPQRWPVQPLPRTPWSAQEPTVHQASPALIDAAARRAGARPSGNWFAFADSRVVRADRPFGTTVAGRELVAWRDEGGALVVGPGACPHLGAPLAEGRVVCGEVVCRWHGLALPPDGRPGWRPLPAYDDGVLSWVRLDAEGGEPPTPEPVLPPRPATAGSLSAVTRLEGVCEPFDVVANRLDPWHGAWFHPYSFTRLSVVRAPGATATDGDDRFLVDVTFRVGPRLGVAVRAEFSCPEPRTVVMRIVSGEGEGSVVETHATPVGIGPDGLPRTAVLEATVASSPRPGFAVARRLAPLLRPAMRRAASRLWRDDLAYAERRYSLRRRGADRGGDGGRSRSGATRTDPVRSDRGHTYGRSGGTSPNSPP</sequence>
<evidence type="ECO:0000259" key="7">
    <source>
        <dbReference type="PROSITE" id="PS51296"/>
    </source>
</evidence>
<dbReference type="InterPro" id="IPR017941">
    <property type="entry name" value="Rieske_2Fe-2S"/>
</dbReference>
<reference evidence="8 9" key="1">
    <citation type="submission" date="2020-03" db="EMBL/GenBank/DDBJ databases">
        <title>Sequencing the genomes of 1000 actinobacteria strains.</title>
        <authorList>
            <person name="Klenk H.-P."/>
        </authorList>
    </citation>
    <scope>NUCLEOTIDE SEQUENCE [LARGE SCALE GENOMIC DNA]</scope>
    <source>
        <strain evidence="8 9">DSM 45685</strain>
    </source>
</reference>
<dbReference type="GO" id="GO:0016705">
    <property type="term" value="F:oxidoreductase activity, acting on paired donors, with incorporation or reduction of molecular oxygen"/>
    <property type="evidence" value="ECO:0007669"/>
    <property type="project" value="UniProtKB-ARBA"/>
</dbReference>
<dbReference type="Pfam" id="PF19299">
    <property type="entry name" value="DUF5914"/>
    <property type="match status" value="1"/>
</dbReference>
<evidence type="ECO:0000256" key="2">
    <source>
        <dbReference type="ARBA" id="ARBA00022723"/>
    </source>
</evidence>
<name>A0A7X5UQ79_9PSEU</name>
<evidence type="ECO:0000256" key="1">
    <source>
        <dbReference type="ARBA" id="ARBA00022714"/>
    </source>
</evidence>
<dbReference type="PANTHER" id="PTHR21266:SF60">
    <property type="entry name" value="3-KETOSTEROID-9-ALPHA-MONOOXYGENASE, OXYGENASE COMPONENT"/>
    <property type="match status" value="1"/>
</dbReference>
<evidence type="ECO:0000313" key="8">
    <source>
        <dbReference type="EMBL" id="NIJ11714.1"/>
    </source>
</evidence>